<evidence type="ECO:0008006" key="5">
    <source>
        <dbReference type="Google" id="ProtNLM"/>
    </source>
</evidence>
<keyword evidence="4" id="KW-1185">Reference proteome</keyword>
<evidence type="ECO:0000313" key="3">
    <source>
        <dbReference type="EMBL" id="RRD29204.1"/>
    </source>
</evidence>
<evidence type="ECO:0000256" key="2">
    <source>
        <dbReference type="SAM" id="MobiDB-lite"/>
    </source>
</evidence>
<dbReference type="InterPro" id="IPR029050">
    <property type="entry name" value="Immunoprotect_excell_Ig-like"/>
</dbReference>
<reference evidence="3 4" key="1">
    <citation type="submission" date="2018-11" db="EMBL/GenBank/DDBJ databases">
        <title>Genomes From Bacteria Associated with the Canine Oral Cavity: a Test Case for Automated Genome-Based Taxonomic Assignment.</title>
        <authorList>
            <person name="Coil D.A."/>
            <person name="Jospin G."/>
            <person name="Darling A.E."/>
            <person name="Wallis C."/>
            <person name="Davis I.J."/>
            <person name="Harris S."/>
            <person name="Eisen J.A."/>
            <person name="Holcombe L.J."/>
            <person name="O'Flynn C."/>
        </authorList>
    </citation>
    <scope>NUCLEOTIDE SEQUENCE [LARGE SCALE GENOMIC DNA]</scope>
    <source>
        <strain evidence="3 4">OH5050</strain>
    </source>
</reference>
<protein>
    <recommendedName>
        <fullName evidence="5">DUF4352 domain-containing protein</fullName>
    </recommendedName>
</protein>
<feature type="compositionally biased region" description="Pro residues" evidence="2">
    <location>
        <begin position="1"/>
        <end position="11"/>
    </location>
</feature>
<organism evidence="3 4">
    <name type="scientific">Actinomyces bowdenii</name>
    <dbReference type="NCBI Taxonomy" id="131109"/>
    <lineage>
        <taxon>Bacteria</taxon>
        <taxon>Bacillati</taxon>
        <taxon>Actinomycetota</taxon>
        <taxon>Actinomycetes</taxon>
        <taxon>Actinomycetales</taxon>
        <taxon>Actinomycetaceae</taxon>
        <taxon>Actinomyces</taxon>
    </lineage>
</organism>
<dbReference type="OrthoDB" id="4424606at2"/>
<feature type="compositionally biased region" description="Polar residues" evidence="2">
    <location>
        <begin position="57"/>
        <end position="71"/>
    </location>
</feature>
<evidence type="ECO:0000313" key="4">
    <source>
        <dbReference type="Proteomes" id="UP000271272"/>
    </source>
</evidence>
<feature type="region of interest" description="Disordered" evidence="2">
    <location>
        <begin position="50"/>
        <end position="116"/>
    </location>
</feature>
<gene>
    <name evidence="3" type="ORF">EII10_07295</name>
</gene>
<evidence type="ECO:0000256" key="1">
    <source>
        <dbReference type="ARBA" id="ARBA00022729"/>
    </source>
</evidence>
<dbReference type="Gene3D" id="2.60.40.1240">
    <property type="match status" value="1"/>
</dbReference>
<dbReference type="EMBL" id="RQZC01000010">
    <property type="protein sequence ID" value="RRD29204.1"/>
    <property type="molecule type" value="Genomic_DNA"/>
</dbReference>
<dbReference type="AlphaFoldDB" id="A0A3P1V4R0"/>
<name>A0A3P1V4R0_9ACTO</name>
<proteinExistence type="predicted"/>
<keyword evidence="1" id="KW-0732">Signal</keyword>
<dbReference type="Proteomes" id="UP000271272">
    <property type="component" value="Unassembled WGS sequence"/>
</dbReference>
<accession>A0A3P1V4R0</accession>
<comment type="caution">
    <text evidence="3">The sequence shown here is derived from an EMBL/GenBank/DDBJ whole genome shotgun (WGS) entry which is preliminary data.</text>
</comment>
<feature type="region of interest" description="Disordered" evidence="2">
    <location>
        <begin position="1"/>
        <end position="20"/>
    </location>
</feature>
<sequence length="230" mass="23309">MQPAYGPPMGPPHGAQGPAPRRSWFARHKILTGLGALVALVVVVQALGGGSGDESPQAGQAGSDTPSVTRSQEARAASESGQPEPQAGEPAQADQAGEGPAFAGKQSKDKAVQAGESLTTDGVTITATPLTPGDATLGPTACSTITISNSSGSAIDVNAFDWSLQDPNGVINDVGFLGSDSILSASSIIDGGSLTADVCFDGQLGSGEYVLLYKPVFSWSGDRQAWINQR</sequence>